<proteinExistence type="predicted"/>
<organism evidence="2">
    <name type="scientific">uncultured Thermomicrobiales bacterium</name>
    <dbReference type="NCBI Taxonomy" id="1645740"/>
    <lineage>
        <taxon>Bacteria</taxon>
        <taxon>Pseudomonadati</taxon>
        <taxon>Thermomicrobiota</taxon>
        <taxon>Thermomicrobia</taxon>
        <taxon>Thermomicrobiales</taxon>
        <taxon>environmental samples</taxon>
    </lineage>
</organism>
<reference evidence="2" key="1">
    <citation type="submission" date="2020-02" db="EMBL/GenBank/DDBJ databases">
        <authorList>
            <person name="Meier V. D."/>
        </authorList>
    </citation>
    <scope>NUCLEOTIDE SEQUENCE</scope>
    <source>
        <strain evidence="2">AVDCRST_MAG49</strain>
    </source>
</reference>
<evidence type="ECO:0000256" key="1">
    <source>
        <dbReference type="SAM" id="MobiDB-lite"/>
    </source>
</evidence>
<dbReference type="AlphaFoldDB" id="A0A6J4VKQ1"/>
<feature type="region of interest" description="Disordered" evidence="1">
    <location>
        <begin position="109"/>
        <end position="128"/>
    </location>
</feature>
<dbReference type="EMBL" id="CADCWG010000329">
    <property type="protein sequence ID" value="CAA9580107.1"/>
    <property type="molecule type" value="Genomic_DNA"/>
</dbReference>
<sequence>MQKVGAQYLVKRFADQLMAPPPAPADSDEAAESNAPAVAPAPAGDLDGQVVRDESGRRLGIARRVHDIAVYVIAEAGADREQALADCLEDPGMQVLLSTTDDHLTGLIYVPDPSRGPRQVEGTRADEV</sequence>
<feature type="compositionally biased region" description="Low complexity" evidence="1">
    <location>
        <begin position="32"/>
        <end position="43"/>
    </location>
</feature>
<feature type="region of interest" description="Disordered" evidence="1">
    <location>
        <begin position="18"/>
        <end position="50"/>
    </location>
</feature>
<gene>
    <name evidence="2" type="ORF">AVDCRST_MAG49-4740</name>
</gene>
<evidence type="ECO:0000313" key="2">
    <source>
        <dbReference type="EMBL" id="CAA9580107.1"/>
    </source>
</evidence>
<name>A0A6J4VKQ1_9BACT</name>
<protein>
    <submittedName>
        <fullName evidence="2">Uncharacterized protein</fullName>
    </submittedName>
</protein>
<accession>A0A6J4VKQ1</accession>